<protein>
    <submittedName>
        <fullName evidence="1">Uncharacterized protein</fullName>
    </submittedName>
</protein>
<keyword evidence="2" id="KW-1185">Reference proteome</keyword>
<accession>A0ACD1HHQ3</accession>
<sequence length="349" mass="39108">MEHIRKSLCARPAVDARELLAEELEGQPELCQLEILTEVFNAGVVADERLAEIIHVGWEHMLRNDLWTFKYESLEQYRHKHLLSLLATLSRSMQSTDEAVSLLKRSIHQRPRRSRQGCTLMPSDVERVLRSLPSVTLALNRGPSFTHSCHIDRDPRARRCRVYRSGSLSGISTAGSTDSASDVALEETNPLLVESDQVPEGTMATGTKHSADCWCSPACFPLRLVFRTSQPPIPSDLVVGLLMWAKSMAWSNICNAHLGRLGELRFGASVKSWSRDEIVSQLEIVLSEVRLSKGDLILPPSEDNFHWQNLTSAEDQSQLPSPHVPLPYWALPLHDGEVFMSLQPHSVPI</sequence>
<dbReference type="Proteomes" id="UP000249661">
    <property type="component" value="Unassembled WGS sequence"/>
</dbReference>
<reference evidence="1" key="1">
    <citation type="submission" date="2018-02" db="EMBL/GenBank/DDBJ databases">
        <title>The genomes of Aspergillus section Nigri reveals drivers in fungal speciation.</title>
        <authorList>
            <consortium name="DOE Joint Genome Institute"/>
            <person name="Vesth T.C."/>
            <person name="Nybo J."/>
            <person name="Theobald S."/>
            <person name="Brandl J."/>
            <person name="Frisvad J.C."/>
            <person name="Nielsen K.F."/>
            <person name="Lyhne E.K."/>
            <person name="Kogle M.E."/>
            <person name="Kuo A."/>
            <person name="Riley R."/>
            <person name="Clum A."/>
            <person name="Nolan M."/>
            <person name="Lipzen A."/>
            <person name="Salamov A."/>
            <person name="Henrissat B."/>
            <person name="Wiebenga A."/>
            <person name="De vries R.P."/>
            <person name="Grigoriev I.V."/>
            <person name="Mortensen U.H."/>
            <person name="Andersen M.R."/>
            <person name="Baker S.E."/>
        </authorList>
    </citation>
    <scope>NUCLEOTIDE SEQUENCE</scope>
    <source>
        <strain evidence="1">CBS 121060</strain>
    </source>
</reference>
<evidence type="ECO:0000313" key="2">
    <source>
        <dbReference type="Proteomes" id="UP000249661"/>
    </source>
</evidence>
<evidence type="ECO:0000313" key="1">
    <source>
        <dbReference type="EMBL" id="RAH73173.1"/>
    </source>
</evidence>
<gene>
    <name evidence="1" type="ORF">BO66DRAFT_464350</name>
</gene>
<proteinExistence type="predicted"/>
<dbReference type="EMBL" id="KZ824940">
    <property type="protein sequence ID" value="RAH73173.1"/>
    <property type="molecule type" value="Genomic_DNA"/>
</dbReference>
<organism evidence="1 2">
    <name type="scientific">Aspergillus aculeatinus CBS 121060</name>
    <dbReference type="NCBI Taxonomy" id="1448322"/>
    <lineage>
        <taxon>Eukaryota</taxon>
        <taxon>Fungi</taxon>
        <taxon>Dikarya</taxon>
        <taxon>Ascomycota</taxon>
        <taxon>Pezizomycotina</taxon>
        <taxon>Eurotiomycetes</taxon>
        <taxon>Eurotiomycetidae</taxon>
        <taxon>Eurotiales</taxon>
        <taxon>Aspergillaceae</taxon>
        <taxon>Aspergillus</taxon>
        <taxon>Aspergillus subgen. Circumdati</taxon>
    </lineage>
</organism>
<name>A0ACD1HHQ3_9EURO</name>